<dbReference type="Gene3D" id="2.40.50.180">
    <property type="entry name" value="CheA-289, Domain 4"/>
    <property type="match status" value="1"/>
</dbReference>
<dbReference type="PROSITE" id="PS50851">
    <property type="entry name" value="CHEW"/>
    <property type="match status" value="1"/>
</dbReference>
<accession>A0A4Y6V8V9</accession>
<dbReference type="InterPro" id="IPR036061">
    <property type="entry name" value="CheW-like_dom_sf"/>
</dbReference>
<dbReference type="OrthoDB" id="3291462at2"/>
<protein>
    <submittedName>
        <fullName evidence="2">Chemotaxis protein CheW</fullName>
    </submittedName>
</protein>
<dbReference type="Gene3D" id="2.30.30.40">
    <property type="entry name" value="SH3 Domains"/>
    <property type="match status" value="1"/>
</dbReference>
<evidence type="ECO:0000313" key="3">
    <source>
        <dbReference type="Proteomes" id="UP000317214"/>
    </source>
</evidence>
<feature type="domain" description="CheW-like" evidence="1">
    <location>
        <begin position="1"/>
        <end position="136"/>
    </location>
</feature>
<dbReference type="SMART" id="SM00260">
    <property type="entry name" value="CheW"/>
    <property type="match status" value="1"/>
</dbReference>
<dbReference type="AlphaFoldDB" id="A0A4Y6V8V9"/>
<dbReference type="GO" id="GO:0005829">
    <property type="term" value="C:cytosol"/>
    <property type="evidence" value="ECO:0007669"/>
    <property type="project" value="TreeGrafter"/>
</dbReference>
<dbReference type="Pfam" id="PF01584">
    <property type="entry name" value="CheW"/>
    <property type="match status" value="1"/>
</dbReference>
<name>A0A4Y6V8V9_9PROT</name>
<dbReference type="PANTHER" id="PTHR22617:SF23">
    <property type="entry name" value="CHEMOTAXIS PROTEIN CHEW"/>
    <property type="match status" value="1"/>
</dbReference>
<dbReference type="RefSeq" id="WP_141492954.1">
    <property type="nucleotide sequence ID" value="NZ_CP032485.1"/>
</dbReference>
<dbReference type="PANTHER" id="PTHR22617">
    <property type="entry name" value="CHEMOTAXIS SENSOR HISTIDINE KINASE-RELATED"/>
    <property type="match status" value="1"/>
</dbReference>
<dbReference type="InterPro" id="IPR002545">
    <property type="entry name" value="CheW-lke_dom"/>
</dbReference>
<dbReference type="KEGG" id="ntn:D5366_07615"/>
<dbReference type="GO" id="GO:0006935">
    <property type="term" value="P:chemotaxis"/>
    <property type="evidence" value="ECO:0007669"/>
    <property type="project" value="InterPro"/>
</dbReference>
<gene>
    <name evidence="2" type="ORF">D5366_07615</name>
</gene>
<keyword evidence="3" id="KW-1185">Reference proteome</keyword>
<proteinExistence type="predicted"/>
<dbReference type="InterPro" id="IPR039315">
    <property type="entry name" value="CheW"/>
</dbReference>
<evidence type="ECO:0000259" key="1">
    <source>
        <dbReference type="PROSITE" id="PS50851"/>
    </source>
</evidence>
<dbReference type="GO" id="GO:0007165">
    <property type="term" value="P:signal transduction"/>
    <property type="evidence" value="ECO:0007669"/>
    <property type="project" value="InterPro"/>
</dbReference>
<organism evidence="2 3">
    <name type="scientific">Neokomagataea tanensis</name>
    <dbReference type="NCBI Taxonomy" id="661191"/>
    <lineage>
        <taxon>Bacteria</taxon>
        <taxon>Pseudomonadati</taxon>
        <taxon>Pseudomonadota</taxon>
        <taxon>Alphaproteobacteria</taxon>
        <taxon>Acetobacterales</taxon>
        <taxon>Acetobacteraceae</taxon>
        <taxon>Neokomagataea</taxon>
    </lineage>
</organism>
<sequence length="136" mass="15051">MDKALVFACDKYEFAFDIECIKEIKSWIPSTPLPVENQNIEGIINIRGTVIPLISLLNLIGGQKVAENKAIIVIECMGKNIAFSVSGVSDIIEYDLLKEAPKNCFGGNDFIKGIISIGKRTIFSLNENNILKYVIN</sequence>
<dbReference type="Proteomes" id="UP000317214">
    <property type="component" value="Chromosome"/>
</dbReference>
<evidence type="ECO:0000313" key="2">
    <source>
        <dbReference type="EMBL" id="QDH25100.1"/>
    </source>
</evidence>
<dbReference type="EMBL" id="CP032485">
    <property type="protein sequence ID" value="QDH25100.1"/>
    <property type="molecule type" value="Genomic_DNA"/>
</dbReference>
<dbReference type="SUPFAM" id="SSF50341">
    <property type="entry name" value="CheW-like"/>
    <property type="match status" value="1"/>
</dbReference>
<reference evidence="2 3" key="1">
    <citation type="submission" date="2018-09" db="EMBL/GenBank/DDBJ databases">
        <title>The complete genome sequence of Neokomagataea tanensis NBRC 106556(T).</title>
        <authorList>
            <person name="Chua K.-O."/>
            <person name="See-Too W.-S."/>
            <person name="Hong K.-W."/>
            <person name="Yin W.-F."/>
            <person name="Chan K.-G."/>
        </authorList>
    </citation>
    <scope>NUCLEOTIDE SEQUENCE [LARGE SCALE GENOMIC DNA]</scope>
    <source>
        <strain evidence="3">AH13 \ NBRC 106556</strain>
    </source>
</reference>